<feature type="domain" description="HTH marR-type" evidence="4">
    <location>
        <begin position="4"/>
        <end position="136"/>
    </location>
</feature>
<keyword evidence="6" id="KW-1185">Reference proteome</keyword>
<dbReference type="AlphaFoldDB" id="E6U2V7"/>
<keyword evidence="1" id="KW-0805">Transcription regulation</keyword>
<dbReference type="InterPro" id="IPR036388">
    <property type="entry name" value="WH-like_DNA-bd_sf"/>
</dbReference>
<dbReference type="PRINTS" id="PR00598">
    <property type="entry name" value="HTHMARR"/>
</dbReference>
<gene>
    <name evidence="5" type="ordered locus">Ethha_1981</name>
</gene>
<dbReference type="eggNOG" id="COG1846">
    <property type="taxonomic scope" value="Bacteria"/>
</dbReference>
<evidence type="ECO:0000256" key="2">
    <source>
        <dbReference type="ARBA" id="ARBA00023125"/>
    </source>
</evidence>
<keyword evidence="2" id="KW-0238">DNA-binding</keyword>
<keyword evidence="3" id="KW-0804">Transcription</keyword>
<dbReference type="STRING" id="663278.Ethha_1981"/>
<accession>E6U2V7</accession>
<sequence>MDSEQFIGRYISMLYRFRKSFMSRRLGDFGRVAGLYVFLLTLERHDGQNQEQISERLGIDKATTCKALQKLERQGYVRREVDERDRRAYRVYLAKAGHAVLPAIRGAIREWDALVTAELTEEEEQVLSGLLRRLAEKARGAISDPPRQES</sequence>
<dbReference type="Gene3D" id="1.10.10.10">
    <property type="entry name" value="Winged helix-like DNA-binding domain superfamily/Winged helix DNA-binding domain"/>
    <property type="match status" value="1"/>
</dbReference>
<proteinExistence type="predicted"/>
<dbReference type="Proteomes" id="UP000001551">
    <property type="component" value="Chromosome"/>
</dbReference>
<dbReference type="PANTHER" id="PTHR42756">
    <property type="entry name" value="TRANSCRIPTIONAL REGULATOR, MARR"/>
    <property type="match status" value="1"/>
</dbReference>
<protein>
    <submittedName>
        <fullName evidence="5">Transcriptional regulator, MarR family</fullName>
    </submittedName>
</protein>
<dbReference type="InterPro" id="IPR036390">
    <property type="entry name" value="WH_DNA-bd_sf"/>
</dbReference>
<dbReference type="GO" id="GO:0003700">
    <property type="term" value="F:DNA-binding transcription factor activity"/>
    <property type="evidence" value="ECO:0007669"/>
    <property type="project" value="InterPro"/>
</dbReference>
<dbReference type="HOGENOM" id="CLU_083287_18_0_9"/>
<evidence type="ECO:0000256" key="1">
    <source>
        <dbReference type="ARBA" id="ARBA00023015"/>
    </source>
</evidence>
<dbReference type="PROSITE" id="PS50995">
    <property type="entry name" value="HTH_MARR_2"/>
    <property type="match status" value="1"/>
</dbReference>
<dbReference type="RefSeq" id="WP_013485847.1">
    <property type="nucleotide sequence ID" value="NC_014828.1"/>
</dbReference>
<evidence type="ECO:0000256" key="3">
    <source>
        <dbReference type="ARBA" id="ARBA00023163"/>
    </source>
</evidence>
<dbReference type="Pfam" id="PF12802">
    <property type="entry name" value="MarR_2"/>
    <property type="match status" value="1"/>
</dbReference>
<evidence type="ECO:0000259" key="4">
    <source>
        <dbReference type="PROSITE" id="PS50995"/>
    </source>
</evidence>
<dbReference type="KEGG" id="eha:Ethha_1981"/>
<dbReference type="InterPro" id="IPR000835">
    <property type="entry name" value="HTH_MarR-typ"/>
</dbReference>
<dbReference type="SUPFAM" id="SSF46785">
    <property type="entry name" value="Winged helix' DNA-binding domain"/>
    <property type="match status" value="1"/>
</dbReference>
<dbReference type="PANTHER" id="PTHR42756:SF2">
    <property type="entry name" value="MARR FAMILY REGULATORY PROTEIN"/>
    <property type="match status" value="1"/>
</dbReference>
<dbReference type="GO" id="GO:0003677">
    <property type="term" value="F:DNA binding"/>
    <property type="evidence" value="ECO:0007669"/>
    <property type="project" value="UniProtKB-KW"/>
</dbReference>
<dbReference type="EMBL" id="CP002400">
    <property type="protein sequence ID" value="ADU27499.1"/>
    <property type="molecule type" value="Genomic_DNA"/>
</dbReference>
<name>E6U2V7_ETHHY</name>
<evidence type="ECO:0000313" key="5">
    <source>
        <dbReference type="EMBL" id="ADU27499.1"/>
    </source>
</evidence>
<dbReference type="SMART" id="SM00347">
    <property type="entry name" value="HTH_MARR"/>
    <property type="match status" value="1"/>
</dbReference>
<reference evidence="5 6" key="1">
    <citation type="submission" date="2010-12" db="EMBL/GenBank/DDBJ databases">
        <title>Complete sequence of Ethanoligenens harbinense YUAN-3.</title>
        <authorList>
            <person name="Lucas S."/>
            <person name="Copeland A."/>
            <person name="Lapidus A."/>
            <person name="Cheng J.-F."/>
            <person name="Bruce D."/>
            <person name="Goodwin L."/>
            <person name="Pitluck S."/>
            <person name="Chertkov O."/>
            <person name="Misra M."/>
            <person name="Detter J.C."/>
            <person name="Han C."/>
            <person name="Tapia R."/>
            <person name="Land M."/>
            <person name="Hauser L."/>
            <person name="Jeffries C."/>
            <person name="Kyrpides N."/>
            <person name="Ivanova N."/>
            <person name="Mikhailova N."/>
            <person name="Wang A."/>
            <person name="Mouttaki H."/>
            <person name="He Z."/>
            <person name="Zhou J."/>
            <person name="Hemme C.L."/>
            <person name="Woyke T."/>
        </authorList>
    </citation>
    <scope>NUCLEOTIDE SEQUENCE [LARGE SCALE GENOMIC DNA]</scope>
    <source>
        <strain evidence="6">DSM 18485 / JCM 12961 / CGMCC 1.5033 / YUAN-3</strain>
    </source>
</reference>
<organism evidence="5 6">
    <name type="scientific">Ethanoligenens harbinense (strain DSM 18485 / JCM 12961 / CGMCC 1.5033 / YUAN-3)</name>
    <dbReference type="NCBI Taxonomy" id="663278"/>
    <lineage>
        <taxon>Bacteria</taxon>
        <taxon>Bacillati</taxon>
        <taxon>Bacillota</taxon>
        <taxon>Clostridia</taxon>
        <taxon>Eubacteriales</taxon>
        <taxon>Oscillospiraceae</taxon>
        <taxon>Ethanoligenens</taxon>
    </lineage>
</organism>
<evidence type="ECO:0000313" key="6">
    <source>
        <dbReference type="Proteomes" id="UP000001551"/>
    </source>
</evidence>